<protein>
    <submittedName>
        <fullName evidence="2">Uncharacterized protein</fullName>
    </submittedName>
</protein>
<dbReference type="HOGENOM" id="CLU_3013310_0_0_6"/>
<gene>
    <name evidence="2" type="ordered locus">XBJ1_1120</name>
</gene>
<dbReference type="AlphaFoldDB" id="D3UZW7"/>
<proteinExistence type="predicted"/>
<reference evidence="2" key="1">
    <citation type="journal article" date="2011" name="PLoS ONE">
        <title>The entomopathogenic bacterial endosymbionts xenorhabdus and photorhabdus: convergent lifestyles from divergent genomes.</title>
        <authorList>
            <person name="Chaston J.M."/>
            <person name="Suen G."/>
            <person name="Tucker S.L."/>
            <person name="Andersen A.W."/>
            <person name="Bhasin A."/>
            <person name="Bode E."/>
            <person name="Bode H.B."/>
            <person name="Brachmann A.O."/>
            <person name="Cowles C.E."/>
            <person name="Cowles K.N."/>
            <person name="Darby C."/>
            <person name="de Leon L."/>
            <person name="Drace K."/>
            <person name="Du Z."/>
            <person name="Givaudan A."/>
            <person name="Herbert Tran E.E."/>
            <person name="Jewell K.A."/>
            <person name="Knack J.J."/>
            <person name="Krasomil-Osterfeld K.C."/>
            <person name="Kukor R."/>
            <person name="Lanois A."/>
            <person name="Latreille P."/>
            <person name="Leimgruber N.K."/>
            <person name="Lipke C.M."/>
            <person name="Liu R."/>
            <person name="Lu X."/>
            <person name="Martens E.C."/>
            <person name="Marri P.R."/>
            <person name="Medigue C."/>
            <person name="Menard M.L."/>
            <person name="Miller N.M."/>
            <person name="Morales-Soto N."/>
            <person name="Norton S."/>
            <person name="Ogier J.C."/>
            <person name="Orchard S.S."/>
            <person name="Park D."/>
            <person name="Park Y."/>
            <person name="Qurollo B.A."/>
            <person name="Sugar D.R."/>
            <person name="Richards G.R."/>
            <person name="Rouy Z."/>
            <person name="Slominski B."/>
            <person name="Slominski K."/>
            <person name="Snyder H."/>
            <person name="Tjaden B.C."/>
            <person name="van der Hoeven R."/>
            <person name="Welch R.D."/>
            <person name="Wheeler C."/>
            <person name="Xiang B."/>
            <person name="Barbazuk B."/>
            <person name="Gaudriault S."/>
            <person name="Goodner B."/>
            <person name="Slater S.C."/>
            <person name="Forst S."/>
            <person name="Goldman B.S."/>
            <person name="Goodrich-Blair H."/>
        </authorList>
    </citation>
    <scope>NUCLEOTIDE SEQUENCE [LARGE SCALE GENOMIC DNA]</scope>
    <source>
        <strain evidence="2">SS-2004</strain>
    </source>
</reference>
<evidence type="ECO:0000313" key="2">
    <source>
        <dbReference type="EMBL" id="CBJ80260.1"/>
    </source>
</evidence>
<accession>D3UZW7</accession>
<sequence>MSIKPEPQEQRLSLLCVAAVHMGMLLVDYYILRTHRKMLDESRQKGNLPNETSTID</sequence>
<dbReference type="KEGG" id="xbo:XBJ1_1120"/>
<dbReference type="Proteomes" id="UP000002045">
    <property type="component" value="Chromosome"/>
</dbReference>
<keyword evidence="1" id="KW-0472">Membrane</keyword>
<organism evidence="2 3">
    <name type="scientific">Xenorhabdus bovienii (strain SS-2004)</name>
    <name type="common">Xenorhabdus nematophila subsp. bovienii</name>
    <dbReference type="NCBI Taxonomy" id="406818"/>
    <lineage>
        <taxon>Bacteria</taxon>
        <taxon>Pseudomonadati</taxon>
        <taxon>Pseudomonadota</taxon>
        <taxon>Gammaproteobacteria</taxon>
        <taxon>Enterobacterales</taxon>
        <taxon>Morganellaceae</taxon>
        <taxon>Xenorhabdus</taxon>
    </lineage>
</organism>
<keyword evidence="1" id="KW-1133">Transmembrane helix</keyword>
<dbReference type="EMBL" id="FN667741">
    <property type="protein sequence ID" value="CBJ80260.1"/>
    <property type="molecule type" value="Genomic_DNA"/>
</dbReference>
<name>D3UZW7_XENBS</name>
<dbReference type="STRING" id="406818.XBJ1_1120"/>
<evidence type="ECO:0000313" key="3">
    <source>
        <dbReference type="Proteomes" id="UP000002045"/>
    </source>
</evidence>
<feature type="transmembrane region" description="Helical" evidence="1">
    <location>
        <begin position="12"/>
        <end position="32"/>
    </location>
</feature>
<keyword evidence="1" id="KW-0812">Transmembrane</keyword>
<dbReference type="eggNOG" id="COG1457">
    <property type="taxonomic scope" value="Bacteria"/>
</dbReference>
<evidence type="ECO:0000256" key="1">
    <source>
        <dbReference type="SAM" id="Phobius"/>
    </source>
</evidence>